<dbReference type="EMBL" id="ML002475">
    <property type="protein sequence ID" value="RKP37581.1"/>
    <property type="molecule type" value="Genomic_DNA"/>
</dbReference>
<evidence type="ECO:0000256" key="4">
    <source>
        <dbReference type="ARBA" id="ARBA00022490"/>
    </source>
</evidence>
<evidence type="ECO:0000313" key="9">
    <source>
        <dbReference type="EMBL" id="RKP37581.1"/>
    </source>
</evidence>
<keyword evidence="4" id="KW-0963">Cytoplasm</keyword>
<feature type="compositionally biased region" description="Acidic residues" evidence="7">
    <location>
        <begin position="51"/>
        <end position="61"/>
    </location>
</feature>
<organism evidence="9 10">
    <name type="scientific">Dimargaris cristalligena</name>
    <dbReference type="NCBI Taxonomy" id="215637"/>
    <lineage>
        <taxon>Eukaryota</taxon>
        <taxon>Fungi</taxon>
        <taxon>Fungi incertae sedis</taxon>
        <taxon>Zoopagomycota</taxon>
        <taxon>Kickxellomycotina</taxon>
        <taxon>Dimargaritomycetes</taxon>
        <taxon>Dimargaritales</taxon>
        <taxon>Dimargaritaceae</taxon>
        <taxon>Dimargaris</taxon>
    </lineage>
</organism>
<keyword evidence="6" id="KW-0539">Nucleus</keyword>
<feature type="domain" description="mRNA decay factor PAT1" evidence="8">
    <location>
        <begin position="588"/>
        <end position="890"/>
    </location>
</feature>
<dbReference type="PANTHER" id="PTHR21551">
    <property type="entry name" value="TOPOISOMERASE II-ASSOCIATED PROTEIN PAT1"/>
    <property type="match status" value="1"/>
</dbReference>
<dbReference type="AlphaFoldDB" id="A0A4P9ZX50"/>
<feature type="region of interest" description="Disordered" evidence="7">
    <location>
        <begin position="480"/>
        <end position="508"/>
    </location>
</feature>
<feature type="compositionally biased region" description="Polar residues" evidence="7">
    <location>
        <begin position="559"/>
        <end position="582"/>
    </location>
</feature>
<comment type="similarity">
    <text evidence="3">Belongs to the PAT1 family.</text>
</comment>
<feature type="region of interest" description="Disordered" evidence="7">
    <location>
        <begin position="267"/>
        <end position="292"/>
    </location>
</feature>
<evidence type="ECO:0000259" key="8">
    <source>
        <dbReference type="Pfam" id="PF09770"/>
    </source>
</evidence>
<reference evidence="10" key="1">
    <citation type="journal article" date="2018" name="Nat. Microbiol.">
        <title>Leveraging single-cell genomics to expand the fungal tree of life.</title>
        <authorList>
            <person name="Ahrendt S.R."/>
            <person name="Quandt C.A."/>
            <person name="Ciobanu D."/>
            <person name="Clum A."/>
            <person name="Salamov A."/>
            <person name="Andreopoulos B."/>
            <person name="Cheng J.F."/>
            <person name="Woyke T."/>
            <person name="Pelin A."/>
            <person name="Henrissat B."/>
            <person name="Reynolds N.K."/>
            <person name="Benny G.L."/>
            <person name="Smith M.E."/>
            <person name="James T.Y."/>
            <person name="Grigoriev I.V."/>
        </authorList>
    </citation>
    <scope>NUCLEOTIDE SEQUENCE [LARGE SCALE GENOMIC DNA]</scope>
    <source>
        <strain evidence="10">RSA 468</strain>
    </source>
</reference>
<evidence type="ECO:0000256" key="7">
    <source>
        <dbReference type="SAM" id="MobiDB-lite"/>
    </source>
</evidence>
<dbReference type="STRING" id="215637.A0A4P9ZX50"/>
<feature type="compositionally biased region" description="Low complexity" evidence="7">
    <location>
        <begin position="785"/>
        <end position="796"/>
    </location>
</feature>
<sequence>MGDSFFGFDTALPRDSDRRPGGSGNRKASVDDIDSRLARVELEPEYGLADQLEDDGDDLNDETFGCEAEDINQDFDFSGNTNKAGAFLGGDEHGSALPPPPSSSSTGATGNGNHHGASALPSTATWSNPAGMYMPPTGPAALGQPPHSQSNDSLGQSIFVGSEPMGYGQQQQARAPPPGFNHHLSPAPGMMPPNFGMPNPTGVQIDQPQQQQQQLHQFYPQHPPMHSNLHASSSPQGTPATSAAAPRSATRPKKIMSLEEVEQTLLQSAKLSQADRQRQQVREQRRQEREKRMAAMSKYNNLMTRFDKEHITRIQISQLVTDDPYADDFYCQMYTVVRNPISNHGVGGNSSQPQQNHLYLPGPGGESHAHDSIHSGRGSRGRHQHGVNRGPNGMHSMQQQIQRMVNEAKRKPKGSAMNLEGALGTIAIHSVRNPKQAIRMAGKTATSAAASSEATTPTISTDKGAGEGGNVDLFTSASALTNPSENPTIRSAPAEPTNAAIKTPAADRRSSLMRIERAFQCILQLEQLMRLHSRFGQPGFPFNAAQGGSHEGGGDHTSPVANNTPHTTEGGPNSTATGTNPNEPDLAAQEAELKQQLWEALQVTPTISDIYPHPLVRFLEPSKGKKLVPRIYHHLTADQILAFVTTLVANFESLDVCRSHFGFGFGGSLSTALSEENQLFMNAVLPSVMATLTEVVPLTTVNQLFALLLERNNIPWIARSKAGLSLLTVFISRGEALRQQQQQQQQQGGLGTSEELTQFEQLYHRLFATLRSYFATLFPATSLSSSLLSPTTPNSNGAGASADSTNGAPSASSSSVAAAAAINNDLYIWQFLAAMAVGATPEQQHALVTEVREKVMELIGLATSNRVGAAQSTQLIANVNLFLHALGLDATQLISA</sequence>
<feature type="compositionally biased region" description="Polar residues" evidence="7">
    <location>
        <begin position="146"/>
        <end position="156"/>
    </location>
</feature>
<dbReference type="GO" id="GO:0033962">
    <property type="term" value="P:P-body assembly"/>
    <property type="evidence" value="ECO:0007669"/>
    <property type="project" value="TreeGrafter"/>
</dbReference>
<dbReference type="GO" id="GO:0000290">
    <property type="term" value="P:deadenylation-dependent decapping of nuclear-transcribed mRNA"/>
    <property type="evidence" value="ECO:0007669"/>
    <property type="project" value="InterPro"/>
</dbReference>
<dbReference type="GO" id="GO:0016853">
    <property type="term" value="F:isomerase activity"/>
    <property type="evidence" value="ECO:0007669"/>
    <property type="project" value="UniProtKB-KW"/>
</dbReference>
<name>A0A4P9ZX50_9FUNG</name>
<accession>A0A4P9ZX50</accession>
<proteinExistence type="inferred from homology"/>
<evidence type="ECO:0000256" key="1">
    <source>
        <dbReference type="ARBA" id="ARBA00004123"/>
    </source>
</evidence>
<feature type="region of interest" description="Disordered" evidence="7">
    <location>
        <begin position="540"/>
        <end position="584"/>
    </location>
</feature>
<dbReference type="InterPro" id="IPR039900">
    <property type="entry name" value="Pat1-like"/>
</dbReference>
<feature type="domain" description="mRNA decay factor PAT1" evidence="8">
    <location>
        <begin position="199"/>
        <end position="449"/>
    </location>
</feature>
<feature type="compositionally biased region" description="Basic and acidic residues" evidence="7">
    <location>
        <begin position="28"/>
        <end position="42"/>
    </location>
</feature>
<feature type="compositionally biased region" description="Low complexity" evidence="7">
    <location>
        <begin position="448"/>
        <end position="461"/>
    </location>
</feature>
<dbReference type="GO" id="GO:0005634">
    <property type="term" value="C:nucleus"/>
    <property type="evidence" value="ECO:0007669"/>
    <property type="project" value="UniProtKB-SubCell"/>
</dbReference>
<gene>
    <name evidence="9" type="ORF">BJ085DRAFT_30356</name>
</gene>
<feature type="region of interest" description="Disordered" evidence="7">
    <location>
        <begin position="345"/>
        <end position="394"/>
    </location>
</feature>
<dbReference type="InterPro" id="IPR019167">
    <property type="entry name" value="PAT1_dom"/>
</dbReference>
<evidence type="ECO:0000256" key="2">
    <source>
        <dbReference type="ARBA" id="ARBA00004201"/>
    </source>
</evidence>
<evidence type="ECO:0000256" key="6">
    <source>
        <dbReference type="ARBA" id="ARBA00023242"/>
    </source>
</evidence>
<feature type="compositionally biased region" description="Polar residues" evidence="7">
    <location>
        <begin position="480"/>
        <end position="489"/>
    </location>
</feature>
<evidence type="ECO:0000256" key="5">
    <source>
        <dbReference type="ARBA" id="ARBA00022884"/>
    </source>
</evidence>
<keyword evidence="5" id="KW-0694">RNA-binding</keyword>
<dbReference type="Pfam" id="PF09770">
    <property type="entry name" value="PAT1"/>
    <property type="match status" value="3"/>
</dbReference>
<keyword evidence="9" id="KW-0413">Isomerase</keyword>
<feature type="compositionally biased region" description="Basic and acidic residues" evidence="7">
    <location>
        <begin position="273"/>
        <end position="292"/>
    </location>
</feature>
<feature type="compositionally biased region" description="Low complexity" evidence="7">
    <location>
        <begin position="238"/>
        <end position="249"/>
    </location>
</feature>
<dbReference type="OrthoDB" id="74835at2759"/>
<feature type="region of interest" description="Disordered" evidence="7">
    <location>
        <begin position="785"/>
        <end position="809"/>
    </location>
</feature>
<evidence type="ECO:0000256" key="3">
    <source>
        <dbReference type="ARBA" id="ARBA00009138"/>
    </source>
</evidence>
<keyword evidence="10" id="KW-1185">Reference proteome</keyword>
<feature type="region of interest" description="Disordered" evidence="7">
    <location>
        <begin position="1"/>
        <end position="182"/>
    </location>
</feature>
<dbReference type="GO" id="GO:0000932">
    <property type="term" value="C:P-body"/>
    <property type="evidence" value="ECO:0007669"/>
    <property type="project" value="UniProtKB-SubCell"/>
</dbReference>
<dbReference type="Proteomes" id="UP000268162">
    <property type="component" value="Unassembled WGS sequence"/>
</dbReference>
<evidence type="ECO:0000313" key="10">
    <source>
        <dbReference type="Proteomes" id="UP000268162"/>
    </source>
</evidence>
<dbReference type="PANTHER" id="PTHR21551:SF0">
    <property type="entry name" value="PROTEIN ASSOCIATED WITH TOPO II RELATED-1, ISOFORM A"/>
    <property type="match status" value="1"/>
</dbReference>
<feature type="region of interest" description="Disordered" evidence="7">
    <location>
        <begin position="220"/>
        <end position="253"/>
    </location>
</feature>
<feature type="compositionally biased region" description="Basic residues" evidence="7">
    <location>
        <begin position="377"/>
        <end position="386"/>
    </location>
</feature>
<feature type="domain" description="mRNA decay factor PAT1" evidence="8">
    <location>
        <begin position="4"/>
        <end position="87"/>
    </location>
</feature>
<protein>
    <submittedName>
        <fullName evidence="9">Topoisomerase II-associated protein PAT1</fullName>
    </submittedName>
</protein>
<feature type="region of interest" description="Disordered" evidence="7">
    <location>
        <begin position="448"/>
        <end position="468"/>
    </location>
</feature>
<comment type="subcellular location">
    <subcellularLocation>
        <location evidence="2">Cytoplasm</location>
        <location evidence="2">P-body</location>
    </subcellularLocation>
    <subcellularLocation>
        <location evidence="1">Nucleus</location>
    </subcellularLocation>
</comment>
<dbReference type="GO" id="GO:0003723">
    <property type="term" value="F:RNA binding"/>
    <property type="evidence" value="ECO:0007669"/>
    <property type="project" value="UniProtKB-KW"/>
</dbReference>